<reference evidence="1" key="1">
    <citation type="submission" date="2017-03" db="EMBL/GenBank/DDBJ databases">
        <title>The mitochondrial genome of the carnivorous plant Utricularia reniformis (Lentibulariaceae): structure, comparative analysis and evolutionary landmarks.</title>
        <authorList>
            <person name="Silva S.R."/>
            <person name="Alvarenga D.O."/>
            <person name="Michael T.P."/>
            <person name="Miranda V.F.O."/>
            <person name="Varani A.M."/>
        </authorList>
    </citation>
    <scope>NUCLEOTIDE SEQUENCE</scope>
</reference>
<name>A0A1Y0B4S4_9LAMI</name>
<sequence length="83" mass="9752">MSFIEAAMGCMLAQMDDEGIERAVVYYLMLLRLRRRGLVTKKLRHYMLAYQVIIISRMDPLKYLFENPAGGMARWLIVLSYFV</sequence>
<geneLocation type="mitochondrion" evidence="1"/>
<dbReference type="AlphaFoldDB" id="A0A1Y0B4S4"/>
<gene>
    <name evidence="1" type="ORF">AEK19_MT2239</name>
</gene>
<proteinExistence type="predicted"/>
<keyword evidence="1" id="KW-0496">Mitochondrion</keyword>
<evidence type="ECO:0000313" key="1">
    <source>
        <dbReference type="EMBL" id="ART32384.1"/>
    </source>
</evidence>
<dbReference type="EMBL" id="KY774314">
    <property type="protein sequence ID" value="ART32384.1"/>
    <property type="molecule type" value="Genomic_DNA"/>
</dbReference>
<organism evidence="1">
    <name type="scientific">Utricularia reniformis</name>
    <dbReference type="NCBI Taxonomy" id="192314"/>
    <lineage>
        <taxon>Eukaryota</taxon>
        <taxon>Viridiplantae</taxon>
        <taxon>Streptophyta</taxon>
        <taxon>Embryophyta</taxon>
        <taxon>Tracheophyta</taxon>
        <taxon>Spermatophyta</taxon>
        <taxon>Magnoliopsida</taxon>
        <taxon>eudicotyledons</taxon>
        <taxon>Gunneridae</taxon>
        <taxon>Pentapetalae</taxon>
        <taxon>asterids</taxon>
        <taxon>lamiids</taxon>
        <taxon>Lamiales</taxon>
        <taxon>Lentibulariaceae</taxon>
        <taxon>Utricularia</taxon>
    </lineage>
</organism>
<accession>A0A1Y0B4S4</accession>
<protein>
    <submittedName>
        <fullName evidence="1">Uncharacterized protein</fullName>
    </submittedName>
</protein>